<evidence type="ECO:0000313" key="2">
    <source>
        <dbReference type="Proteomes" id="UP000070700"/>
    </source>
</evidence>
<dbReference type="InParanoid" id="A0A132B2Q5"/>
<accession>A0A132B2Q5</accession>
<organism evidence="1 2">
    <name type="scientific">Mollisia scopiformis</name>
    <name type="common">Conifer needle endophyte fungus</name>
    <name type="synonym">Phialocephala scopiformis</name>
    <dbReference type="NCBI Taxonomy" id="149040"/>
    <lineage>
        <taxon>Eukaryota</taxon>
        <taxon>Fungi</taxon>
        <taxon>Dikarya</taxon>
        <taxon>Ascomycota</taxon>
        <taxon>Pezizomycotina</taxon>
        <taxon>Leotiomycetes</taxon>
        <taxon>Helotiales</taxon>
        <taxon>Mollisiaceae</taxon>
        <taxon>Mollisia</taxon>
    </lineage>
</organism>
<proteinExistence type="predicted"/>
<dbReference type="Proteomes" id="UP000070700">
    <property type="component" value="Unassembled WGS sequence"/>
</dbReference>
<name>A0A132B2Q5_MOLSC</name>
<evidence type="ECO:0000313" key="1">
    <source>
        <dbReference type="EMBL" id="KUJ06680.1"/>
    </source>
</evidence>
<keyword evidence="2" id="KW-1185">Reference proteome</keyword>
<dbReference type="KEGG" id="psco:LY89DRAFT_403152"/>
<sequence length="198" mass="21939">MICPDERRTALVMITGLKSFSSEHPFATPCQGVEYRYTLSAKDSIKTVNIIRLVSLDSDSIEMNLLGETSIQVPGSGSVFHEDKFIFCLKDSESLLRGSLWPLNSVPRGASVCCSMSSLPDGVSSFSCWYQTSIVCFLIVEKKWGIFSFFGNDADSGSVASIKLCSVYHFRQFLLFASFDFLYPSRCLTLTQVIGFPA</sequence>
<dbReference type="RefSeq" id="XP_018061035.1">
    <property type="nucleotide sequence ID" value="XM_018207278.1"/>
</dbReference>
<protein>
    <submittedName>
        <fullName evidence="1">Uncharacterized protein</fullName>
    </submittedName>
</protein>
<reference evidence="1 2" key="1">
    <citation type="submission" date="2015-10" db="EMBL/GenBank/DDBJ databases">
        <title>Full genome of DAOMC 229536 Phialocephala scopiformis, a fungal endophyte of spruce producing the potent anti-insectan compound rugulosin.</title>
        <authorList>
            <consortium name="DOE Joint Genome Institute"/>
            <person name="Walker A.K."/>
            <person name="Frasz S.L."/>
            <person name="Seifert K.A."/>
            <person name="Miller J.D."/>
            <person name="Mondo S.J."/>
            <person name="Labutti K."/>
            <person name="Lipzen A."/>
            <person name="Dockter R."/>
            <person name="Kennedy M."/>
            <person name="Grigoriev I.V."/>
            <person name="Spatafora J.W."/>
        </authorList>
    </citation>
    <scope>NUCLEOTIDE SEQUENCE [LARGE SCALE GENOMIC DNA]</scope>
    <source>
        <strain evidence="1 2">CBS 120377</strain>
    </source>
</reference>
<dbReference type="GeneID" id="28817004"/>
<dbReference type="AlphaFoldDB" id="A0A132B2Q5"/>
<dbReference type="EMBL" id="KQ947444">
    <property type="protein sequence ID" value="KUJ06680.1"/>
    <property type="molecule type" value="Genomic_DNA"/>
</dbReference>
<gene>
    <name evidence="1" type="ORF">LY89DRAFT_403152</name>
</gene>